<protein>
    <submittedName>
        <fullName evidence="1">Uncharacterized protein</fullName>
    </submittedName>
</protein>
<sequence length="101" mass="11741">MRWMRLDYTHLEWHTWEADTLIIQNTLHVSDTKGELGVNITGRFDDFFPGVAIKAVYPIKKEKKANSFVYFKPNIANNIDTQSPLGISLFANVKNNRYPIR</sequence>
<dbReference type="EMBL" id="JAGSOT010000054">
    <property type="protein sequence ID" value="MBR7797446.1"/>
    <property type="molecule type" value="Genomic_DNA"/>
</dbReference>
<dbReference type="Proteomes" id="UP000675284">
    <property type="component" value="Unassembled WGS sequence"/>
</dbReference>
<reference evidence="1" key="1">
    <citation type="submission" date="2021-04" db="EMBL/GenBank/DDBJ databases">
        <title>Isolation and polyphasic classification of algal microorganism.</title>
        <authorList>
            <person name="Wang S."/>
        </authorList>
    </citation>
    <scope>NUCLEOTIDE SEQUENCE</scope>
    <source>
        <strain evidence="1">720a</strain>
    </source>
</reference>
<dbReference type="RefSeq" id="WP_166530717.1">
    <property type="nucleotide sequence ID" value="NZ_JAGSOT010000054.1"/>
</dbReference>
<organism evidence="1 2">
    <name type="scientific">Virgibacillus salarius</name>
    <dbReference type="NCBI Taxonomy" id="447199"/>
    <lineage>
        <taxon>Bacteria</taxon>
        <taxon>Bacillati</taxon>
        <taxon>Bacillota</taxon>
        <taxon>Bacilli</taxon>
        <taxon>Bacillales</taxon>
        <taxon>Bacillaceae</taxon>
        <taxon>Virgibacillus</taxon>
    </lineage>
</organism>
<proteinExistence type="predicted"/>
<gene>
    <name evidence="1" type="ORF">KCX74_15535</name>
</gene>
<evidence type="ECO:0000313" key="1">
    <source>
        <dbReference type="EMBL" id="MBR7797446.1"/>
    </source>
</evidence>
<comment type="caution">
    <text evidence="1">The sequence shown here is derived from an EMBL/GenBank/DDBJ whole genome shotgun (WGS) entry which is preliminary data.</text>
</comment>
<name>A0A941ICF6_9BACI</name>
<keyword evidence="2" id="KW-1185">Reference proteome</keyword>
<dbReference type="AlphaFoldDB" id="A0A941ICF6"/>
<accession>A0A941ICF6</accession>
<evidence type="ECO:0000313" key="2">
    <source>
        <dbReference type="Proteomes" id="UP000675284"/>
    </source>
</evidence>